<name>A0A8J6XRX4_9BACT</name>
<dbReference type="InterPro" id="IPR018376">
    <property type="entry name" value="Enoyl-CoA_hyd/isom_CS"/>
</dbReference>
<dbReference type="AlphaFoldDB" id="A0A8J6XRX4"/>
<dbReference type="CDD" id="cd06558">
    <property type="entry name" value="crotonase-like"/>
    <property type="match status" value="1"/>
</dbReference>
<dbReference type="SUPFAM" id="SSF52096">
    <property type="entry name" value="ClpP/crotonase"/>
    <property type="match status" value="1"/>
</dbReference>
<sequence length="263" mass="27486">MEQGTLAAVEYTVQDRVAWITVNRPKKLNALNRETVEAITAAATRAVEDPEVAVLVLTGAGEKAFVAGADIAEMAAMDAREGQAFGRFLVDSFDVLERSPKPVIAAVNGFALGGGCELAMACHIRIAADNARFGQPEVSLGLIPGAGGTQRLQRLVGRGKAMELILTGDMIPAAEAHRIGLVNQVVPAAELRTRVAAVAEGIGSKSPVALARAIEAVMTGGDLGLDDAMRIESSLFGLCFATGDMKEGTAAFLEKRKPEFPGT</sequence>
<dbReference type="PANTHER" id="PTHR11941">
    <property type="entry name" value="ENOYL-COA HYDRATASE-RELATED"/>
    <property type="match status" value="1"/>
</dbReference>
<gene>
    <name evidence="4" type="ORF">IFK94_01160</name>
</gene>
<reference evidence="4 5" key="1">
    <citation type="submission" date="2020-08" db="EMBL/GenBank/DDBJ databases">
        <title>Acidobacteriota in marine sediments use diverse sulfur dissimilation pathways.</title>
        <authorList>
            <person name="Wasmund K."/>
        </authorList>
    </citation>
    <scope>NUCLEOTIDE SEQUENCE [LARGE SCALE GENOMIC DNA]</scope>
    <source>
        <strain evidence="4">MAG AM4</strain>
    </source>
</reference>
<evidence type="ECO:0000256" key="3">
    <source>
        <dbReference type="RuleBase" id="RU003707"/>
    </source>
</evidence>
<dbReference type="PANTHER" id="PTHR11941:SF54">
    <property type="entry name" value="ENOYL-COA HYDRATASE, MITOCHONDRIAL"/>
    <property type="match status" value="1"/>
</dbReference>
<dbReference type="GO" id="GO:0006635">
    <property type="term" value="P:fatty acid beta-oxidation"/>
    <property type="evidence" value="ECO:0007669"/>
    <property type="project" value="TreeGrafter"/>
</dbReference>
<dbReference type="Gene3D" id="1.10.12.10">
    <property type="entry name" value="Lyase 2-enoyl-coa Hydratase, Chain A, domain 2"/>
    <property type="match status" value="1"/>
</dbReference>
<keyword evidence="2" id="KW-0456">Lyase</keyword>
<dbReference type="FunFam" id="3.90.226.10:FF:000009">
    <property type="entry name" value="Carnitinyl-CoA dehydratase"/>
    <property type="match status" value="1"/>
</dbReference>
<evidence type="ECO:0000313" key="4">
    <source>
        <dbReference type="EMBL" id="MBD3866708.1"/>
    </source>
</evidence>
<evidence type="ECO:0000256" key="1">
    <source>
        <dbReference type="ARBA" id="ARBA00005254"/>
    </source>
</evidence>
<dbReference type="PROSITE" id="PS00166">
    <property type="entry name" value="ENOYL_COA_HYDRATASE"/>
    <property type="match status" value="1"/>
</dbReference>
<accession>A0A8J6XRX4</accession>
<dbReference type="InterPro" id="IPR014748">
    <property type="entry name" value="Enoyl-CoA_hydra_C"/>
</dbReference>
<evidence type="ECO:0000313" key="5">
    <source>
        <dbReference type="Proteomes" id="UP000648239"/>
    </source>
</evidence>
<dbReference type="InterPro" id="IPR001753">
    <property type="entry name" value="Enoyl-CoA_hydra/iso"/>
</dbReference>
<comment type="similarity">
    <text evidence="1 3">Belongs to the enoyl-CoA hydratase/isomerase family.</text>
</comment>
<dbReference type="Gene3D" id="3.90.226.10">
    <property type="entry name" value="2-enoyl-CoA Hydratase, Chain A, domain 1"/>
    <property type="match status" value="1"/>
</dbReference>
<evidence type="ECO:0000256" key="2">
    <source>
        <dbReference type="ARBA" id="ARBA00023239"/>
    </source>
</evidence>
<proteinExistence type="inferred from homology"/>
<organism evidence="4 5">
    <name type="scientific">Candidatus Polarisedimenticola svalbardensis</name>
    <dbReference type="NCBI Taxonomy" id="2886004"/>
    <lineage>
        <taxon>Bacteria</taxon>
        <taxon>Pseudomonadati</taxon>
        <taxon>Acidobacteriota</taxon>
        <taxon>Candidatus Polarisedimenticolia</taxon>
        <taxon>Candidatus Polarisedimenticolales</taxon>
        <taxon>Candidatus Polarisedimenticolaceae</taxon>
        <taxon>Candidatus Polarisedimenticola</taxon>
    </lineage>
</organism>
<dbReference type="GO" id="GO:0016836">
    <property type="term" value="F:hydro-lyase activity"/>
    <property type="evidence" value="ECO:0007669"/>
    <property type="project" value="UniProtKB-ARBA"/>
</dbReference>
<dbReference type="EMBL" id="JACXWD010000002">
    <property type="protein sequence ID" value="MBD3866708.1"/>
    <property type="molecule type" value="Genomic_DNA"/>
</dbReference>
<protein>
    <submittedName>
        <fullName evidence="4">Enoyl-CoA hydratase/isomerase family protein</fullName>
    </submittedName>
</protein>
<dbReference type="FunFam" id="1.10.12.10:FF:000001">
    <property type="entry name" value="Probable enoyl-CoA hydratase, mitochondrial"/>
    <property type="match status" value="1"/>
</dbReference>
<comment type="caution">
    <text evidence="4">The sequence shown here is derived from an EMBL/GenBank/DDBJ whole genome shotgun (WGS) entry which is preliminary data.</text>
</comment>
<dbReference type="Proteomes" id="UP000648239">
    <property type="component" value="Unassembled WGS sequence"/>
</dbReference>
<dbReference type="Pfam" id="PF00378">
    <property type="entry name" value="ECH_1"/>
    <property type="match status" value="1"/>
</dbReference>
<dbReference type="InterPro" id="IPR029045">
    <property type="entry name" value="ClpP/crotonase-like_dom_sf"/>
</dbReference>